<dbReference type="AlphaFoldDB" id="A0A9Q9B5T4"/>
<evidence type="ECO:0000313" key="2">
    <source>
        <dbReference type="Proteomes" id="UP001056384"/>
    </source>
</evidence>
<reference evidence="1" key="1">
    <citation type="submission" date="2022-06" db="EMBL/GenBank/DDBJ databases">
        <title>Complete genome sequences of two strains of the flax pathogen Septoria linicola.</title>
        <authorList>
            <person name="Lapalu N."/>
            <person name="Simon A."/>
            <person name="Demenou B."/>
            <person name="Paumier D."/>
            <person name="Guillot M.-P."/>
            <person name="Gout L."/>
            <person name="Valade R."/>
        </authorList>
    </citation>
    <scope>NUCLEOTIDE SEQUENCE</scope>
    <source>
        <strain evidence="1">SE15195</strain>
    </source>
</reference>
<evidence type="ECO:0000313" key="1">
    <source>
        <dbReference type="EMBL" id="USW57681.1"/>
    </source>
</evidence>
<sequence length="184" mass="21667">MSASHSAGQQNELVDPASKISTSYANIRWTLAKDKNILLFSLAARQDLPDISDVAKSMKEGHGSTATIGRIKRRYVDLSEEHEEYQKRLFDYPVTEEVPSSDGVHKWTQKADRDLLLFGMENDQQSGEDLRYVAYKMPQLYGPEMTEENIRMRYKVLWREKQDMERDYNRMRMERMYEGWRCIV</sequence>
<dbReference type="Proteomes" id="UP001056384">
    <property type="component" value="Chromosome 10"/>
</dbReference>
<name>A0A9Q9B5T4_9PEZI</name>
<proteinExistence type="predicted"/>
<keyword evidence="2" id="KW-1185">Reference proteome</keyword>
<accession>A0A9Q9B5T4</accession>
<gene>
    <name evidence="1" type="ORF">Slin15195_G110000</name>
</gene>
<dbReference type="EMBL" id="CP099427">
    <property type="protein sequence ID" value="USW57681.1"/>
    <property type="molecule type" value="Genomic_DNA"/>
</dbReference>
<organism evidence="1 2">
    <name type="scientific">Septoria linicola</name>
    <dbReference type="NCBI Taxonomy" id="215465"/>
    <lineage>
        <taxon>Eukaryota</taxon>
        <taxon>Fungi</taxon>
        <taxon>Dikarya</taxon>
        <taxon>Ascomycota</taxon>
        <taxon>Pezizomycotina</taxon>
        <taxon>Dothideomycetes</taxon>
        <taxon>Dothideomycetidae</taxon>
        <taxon>Mycosphaerellales</taxon>
        <taxon>Mycosphaerellaceae</taxon>
        <taxon>Septoria</taxon>
    </lineage>
</organism>
<protein>
    <submittedName>
        <fullName evidence="1">Uncharacterized protein</fullName>
    </submittedName>
</protein>